<feature type="domain" description="HTH marR-type" evidence="2">
    <location>
        <begin position="26"/>
        <end position="160"/>
    </location>
</feature>
<evidence type="ECO:0000259" key="2">
    <source>
        <dbReference type="PROSITE" id="PS50995"/>
    </source>
</evidence>
<proteinExistence type="predicted"/>
<dbReference type="PROSITE" id="PS50995">
    <property type="entry name" value="HTH_MARR_2"/>
    <property type="match status" value="1"/>
</dbReference>
<gene>
    <name evidence="3" type="ORF">DMY87_16720</name>
</gene>
<keyword evidence="4" id="KW-1185">Reference proteome</keyword>
<accession>A0ABX5NNH8</accession>
<dbReference type="EMBL" id="QJRY01000006">
    <property type="protein sequence ID" value="PYB71840.1"/>
    <property type="molecule type" value="Genomic_DNA"/>
</dbReference>
<dbReference type="RefSeq" id="WP_110792788.1">
    <property type="nucleotide sequence ID" value="NZ_QJRY01000006.1"/>
</dbReference>
<evidence type="ECO:0000313" key="3">
    <source>
        <dbReference type="EMBL" id="PYB71840.1"/>
    </source>
</evidence>
<name>A0ABX5NNH8_9HYPH</name>
<dbReference type="PANTHER" id="PTHR33164:SF57">
    <property type="entry name" value="MARR-FAMILY TRANSCRIPTIONAL REGULATOR"/>
    <property type="match status" value="1"/>
</dbReference>
<feature type="region of interest" description="Disordered" evidence="1">
    <location>
        <begin position="157"/>
        <end position="177"/>
    </location>
</feature>
<dbReference type="InterPro" id="IPR036390">
    <property type="entry name" value="WH_DNA-bd_sf"/>
</dbReference>
<dbReference type="InterPro" id="IPR036388">
    <property type="entry name" value="WH-like_DNA-bd_sf"/>
</dbReference>
<dbReference type="InterPro" id="IPR039422">
    <property type="entry name" value="MarR/SlyA-like"/>
</dbReference>
<reference evidence="3 4" key="1">
    <citation type="submission" date="2018-06" db="EMBL/GenBank/DDBJ databases">
        <title>Rhizobium wuzhouense sp. nov., isolated from roots of Oryza officinalis.</title>
        <authorList>
            <person name="Yuan T."/>
        </authorList>
    </citation>
    <scope>NUCLEOTIDE SEQUENCE [LARGE SCALE GENOMIC DNA]</scope>
    <source>
        <strain evidence="3 4">W44</strain>
    </source>
</reference>
<organism evidence="3 4">
    <name type="scientific">Rhizobium wuzhouense</name>
    <dbReference type="NCBI Taxonomy" id="1986026"/>
    <lineage>
        <taxon>Bacteria</taxon>
        <taxon>Pseudomonadati</taxon>
        <taxon>Pseudomonadota</taxon>
        <taxon>Alphaproteobacteria</taxon>
        <taxon>Hyphomicrobiales</taxon>
        <taxon>Rhizobiaceae</taxon>
        <taxon>Rhizobium/Agrobacterium group</taxon>
        <taxon>Rhizobium</taxon>
    </lineage>
</organism>
<comment type="caution">
    <text evidence="3">The sequence shown here is derived from an EMBL/GenBank/DDBJ whole genome shotgun (WGS) entry which is preliminary data.</text>
</comment>
<dbReference type="PANTHER" id="PTHR33164">
    <property type="entry name" value="TRANSCRIPTIONAL REGULATOR, MARR FAMILY"/>
    <property type="match status" value="1"/>
</dbReference>
<dbReference type="SUPFAM" id="SSF46785">
    <property type="entry name" value="Winged helix' DNA-binding domain"/>
    <property type="match status" value="1"/>
</dbReference>
<sequence length="177" mass="19506">MRTDNKINGQLNDAGSEGKVQRHVVETRLWLQILNVHRVIYTDLNTALADQFGLSVPKFDVLSHLYRYPEGLALGELSRKLRVSNGNVSGLIARLGKDGLLGKENAQTDRRSFRAYLTEHGRATFEAALAVHREVVSRAMASQSSAQIDMLTEGLRSLSTGSGRDKQSGDIADDIKD</sequence>
<protein>
    <submittedName>
        <fullName evidence="3">MarR family transcriptional regulator</fullName>
    </submittedName>
</protein>
<dbReference type="SMART" id="SM00347">
    <property type="entry name" value="HTH_MARR"/>
    <property type="match status" value="1"/>
</dbReference>
<dbReference type="InterPro" id="IPR000835">
    <property type="entry name" value="HTH_MarR-typ"/>
</dbReference>
<feature type="compositionally biased region" description="Basic and acidic residues" evidence="1">
    <location>
        <begin position="163"/>
        <end position="177"/>
    </location>
</feature>
<dbReference type="Pfam" id="PF12802">
    <property type="entry name" value="MarR_2"/>
    <property type="match status" value="1"/>
</dbReference>
<dbReference type="Proteomes" id="UP000247536">
    <property type="component" value="Unassembled WGS sequence"/>
</dbReference>
<dbReference type="Gene3D" id="1.10.10.10">
    <property type="entry name" value="Winged helix-like DNA-binding domain superfamily/Winged helix DNA-binding domain"/>
    <property type="match status" value="1"/>
</dbReference>
<evidence type="ECO:0000256" key="1">
    <source>
        <dbReference type="SAM" id="MobiDB-lite"/>
    </source>
</evidence>
<evidence type="ECO:0000313" key="4">
    <source>
        <dbReference type="Proteomes" id="UP000247536"/>
    </source>
</evidence>